<name>A0A5C5BBB8_9MICO</name>
<dbReference type="EMBL" id="VENP01000021">
    <property type="protein sequence ID" value="TNU74813.1"/>
    <property type="molecule type" value="Genomic_DNA"/>
</dbReference>
<reference evidence="2 3" key="1">
    <citation type="submission" date="2019-06" db="EMBL/GenBank/DDBJ databases">
        <title>Draft genome sequence of Miniimonas arenae KCTC 19750T isolated from sea sand.</title>
        <authorList>
            <person name="Park S.-J."/>
        </authorList>
    </citation>
    <scope>NUCLEOTIDE SEQUENCE [LARGE SCALE GENOMIC DNA]</scope>
    <source>
        <strain evidence="2 3">KCTC 19750</strain>
    </source>
</reference>
<dbReference type="AlphaFoldDB" id="A0A5C5BBB8"/>
<dbReference type="Pfam" id="PF01636">
    <property type="entry name" value="APH"/>
    <property type="match status" value="1"/>
</dbReference>
<dbReference type="PANTHER" id="PTHR21310:SF42">
    <property type="entry name" value="BIFUNCTIONAL AAC_APH"/>
    <property type="match status" value="1"/>
</dbReference>
<feature type="domain" description="Aminoglycoside phosphotransferase" evidence="1">
    <location>
        <begin position="36"/>
        <end position="272"/>
    </location>
</feature>
<dbReference type="PANTHER" id="PTHR21310">
    <property type="entry name" value="AMINOGLYCOSIDE PHOSPHOTRANSFERASE-RELATED-RELATED"/>
    <property type="match status" value="1"/>
</dbReference>
<dbReference type="Proteomes" id="UP000313849">
    <property type="component" value="Unassembled WGS sequence"/>
</dbReference>
<evidence type="ECO:0000313" key="3">
    <source>
        <dbReference type="Proteomes" id="UP000313849"/>
    </source>
</evidence>
<dbReference type="InterPro" id="IPR002575">
    <property type="entry name" value="Aminoglycoside_PTrfase"/>
</dbReference>
<dbReference type="Gene3D" id="1.20.1270.170">
    <property type="match status" value="1"/>
</dbReference>
<dbReference type="Gene3D" id="1.10.510.10">
    <property type="entry name" value="Transferase(Phosphotransferase) domain 1"/>
    <property type="match status" value="1"/>
</dbReference>
<evidence type="ECO:0000313" key="2">
    <source>
        <dbReference type="EMBL" id="TNU74813.1"/>
    </source>
</evidence>
<dbReference type="InterPro" id="IPR011009">
    <property type="entry name" value="Kinase-like_dom_sf"/>
</dbReference>
<accession>A0A5C5BBB8</accession>
<protein>
    <submittedName>
        <fullName evidence="2">Aminoglycoside phosphotransferase</fullName>
    </submittedName>
</protein>
<keyword evidence="3" id="KW-1185">Reference proteome</keyword>
<evidence type="ECO:0000259" key="1">
    <source>
        <dbReference type="Pfam" id="PF01636"/>
    </source>
</evidence>
<dbReference type="GO" id="GO:0016740">
    <property type="term" value="F:transferase activity"/>
    <property type="evidence" value="ECO:0007669"/>
    <property type="project" value="UniProtKB-KW"/>
</dbReference>
<dbReference type="OrthoDB" id="241498at2"/>
<dbReference type="InterPro" id="IPR051678">
    <property type="entry name" value="AGP_Transferase"/>
</dbReference>
<dbReference type="SUPFAM" id="SSF56112">
    <property type="entry name" value="Protein kinase-like (PK-like)"/>
    <property type="match status" value="1"/>
</dbReference>
<comment type="caution">
    <text evidence="2">The sequence shown here is derived from an EMBL/GenBank/DDBJ whole genome shotgun (WGS) entry which is preliminary data.</text>
</comment>
<keyword evidence="2" id="KW-0808">Transferase</keyword>
<organism evidence="2 3">
    <name type="scientific">Miniimonas arenae</name>
    <dbReference type="NCBI Taxonomy" id="676201"/>
    <lineage>
        <taxon>Bacteria</taxon>
        <taxon>Bacillati</taxon>
        <taxon>Actinomycetota</taxon>
        <taxon>Actinomycetes</taxon>
        <taxon>Micrococcales</taxon>
        <taxon>Beutenbergiaceae</taxon>
        <taxon>Miniimonas</taxon>
    </lineage>
</organism>
<gene>
    <name evidence="2" type="ORF">FH969_07240</name>
</gene>
<dbReference type="RefSeq" id="WP_108719925.1">
    <property type="nucleotide sequence ID" value="NZ_VENP01000021.1"/>
</dbReference>
<dbReference type="Gene3D" id="3.30.200.70">
    <property type="match status" value="1"/>
</dbReference>
<sequence length="333" mass="37347">MLPRRAQLARARAVATSALREYPMPPGRLTFLTHGENTTFRLDCDDGRFLVRVHRPLRHGRSLDPHVAIGSELTWLRAIASGADVGVPEPIETRDGSLTATGAGGDWTRVCSVLRWVEGRIIEDFTHPVHFARLGRAMATLHHQADTWTPLPGFARLTWDHEAFFGDVMVYGTLRASECWELLPRALAERFDAVRDRLGPVMANDADVGLIHADLHLGNVVHHDRTISLIDFDDSGTGPRVYDLAVALWERRDEPEYPMLRDALLTAYRKVRPIDTTHLDDYIAARQVAFDLWYTGTAQVDPAFADRLDVVHRWSADMLDLLEAAPPSLVTTP</sequence>
<proteinExistence type="predicted"/>